<evidence type="ECO:0000256" key="3">
    <source>
        <dbReference type="ARBA" id="ARBA00022679"/>
    </source>
</evidence>
<dbReference type="Pfam" id="PF00588">
    <property type="entry name" value="SpoU_methylase"/>
    <property type="match status" value="1"/>
</dbReference>
<dbReference type="InterPro" id="IPR029064">
    <property type="entry name" value="Ribosomal_eL30-like_sf"/>
</dbReference>
<evidence type="ECO:0000313" key="5">
    <source>
        <dbReference type="EMBL" id="HIW85037.1"/>
    </source>
</evidence>
<dbReference type="SUPFAM" id="SSF75217">
    <property type="entry name" value="alpha/beta knot"/>
    <property type="match status" value="1"/>
</dbReference>
<dbReference type="GO" id="GO:0006396">
    <property type="term" value="P:RNA processing"/>
    <property type="evidence" value="ECO:0007669"/>
    <property type="project" value="InterPro"/>
</dbReference>
<keyword evidence="2 5" id="KW-0489">Methyltransferase</keyword>
<dbReference type="InterPro" id="IPR053888">
    <property type="entry name" value="MRM3-like_sub_bind"/>
</dbReference>
<evidence type="ECO:0000256" key="2">
    <source>
        <dbReference type="ARBA" id="ARBA00022603"/>
    </source>
</evidence>
<reference evidence="5" key="1">
    <citation type="journal article" date="2021" name="PeerJ">
        <title>Extensive microbial diversity within the chicken gut microbiome revealed by metagenomics and culture.</title>
        <authorList>
            <person name="Gilroy R."/>
            <person name="Ravi A."/>
            <person name="Getino M."/>
            <person name="Pursley I."/>
            <person name="Horton D.L."/>
            <person name="Alikhan N.F."/>
            <person name="Baker D."/>
            <person name="Gharbi K."/>
            <person name="Hall N."/>
            <person name="Watson M."/>
            <person name="Adriaenssens E.M."/>
            <person name="Foster-Nyarko E."/>
            <person name="Jarju S."/>
            <person name="Secka A."/>
            <person name="Antonio M."/>
            <person name="Oren A."/>
            <person name="Chaudhuri R.R."/>
            <person name="La Ragione R."/>
            <person name="Hildebrand F."/>
            <person name="Pallen M.J."/>
        </authorList>
    </citation>
    <scope>NUCLEOTIDE SEQUENCE</scope>
    <source>
        <strain evidence="5">421</strain>
    </source>
</reference>
<accession>A0A9D1RCG0</accession>
<protein>
    <submittedName>
        <fullName evidence="5">RNA methyltransferase</fullName>
    </submittedName>
</protein>
<dbReference type="CDD" id="cd18095">
    <property type="entry name" value="SpoU-like_rRNA-MTase"/>
    <property type="match status" value="1"/>
</dbReference>
<organism evidence="5 6">
    <name type="scientific">Candidatus Eubacterium faecipullorum</name>
    <dbReference type="NCBI Taxonomy" id="2838571"/>
    <lineage>
        <taxon>Bacteria</taxon>
        <taxon>Bacillati</taxon>
        <taxon>Bacillota</taxon>
        <taxon>Clostridia</taxon>
        <taxon>Eubacteriales</taxon>
        <taxon>Eubacteriaceae</taxon>
        <taxon>Eubacterium</taxon>
    </lineage>
</organism>
<dbReference type="InterPro" id="IPR013123">
    <property type="entry name" value="SpoU_subst-bd"/>
</dbReference>
<dbReference type="InterPro" id="IPR001537">
    <property type="entry name" value="SpoU_MeTrfase"/>
</dbReference>
<dbReference type="GO" id="GO:0008173">
    <property type="term" value="F:RNA methyltransferase activity"/>
    <property type="evidence" value="ECO:0007669"/>
    <property type="project" value="InterPro"/>
</dbReference>
<evidence type="ECO:0000256" key="1">
    <source>
        <dbReference type="ARBA" id="ARBA00007228"/>
    </source>
</evidence>
<dbReference type="GO" id="GO:0003723">
    <property type="term" value="F:RNA binding"/>
    <property type="evidence" value="ECO:0007669"/>
    <property type="project" value="InterPro"/>
</dbReference>
<keyword evidence="3" id="KW-0808">Transferase</keyword>
<dbReference type="Gene3D" id="3.30.1330.30">
    <property type="match status" value="1"/>
</dbReference>
<dbReference type="SMART" id="SM00967">
    <property type="entry name" value="SpoU_sub_bind"/>
    <property type="match status" value="1"/>
</dbReference>
<dbReference type="InterPro" id="IPR051259">
    <property type="entry name" value="rRNA_Methyltransferase"/>
</dbReference>
<dbReference type="EMBL" id="DXGE01000005">
    <property type="protein sequence ID" value="HIW85037.1"/>
    <property type="molecule type" value="Genomic_DNA"/>
</dbReference>
<comment type="caution">
    <text evidence="5">The sequence shown here is derived from an EMBL/GenBank/DDBJ whole genome shotgun (WGS) entry which is preliminary data.</text>
</comment>
<sequence>MEKITSRSNHFIKHIKKLFTSHKERAQNAQFALEGARLCFDALYSDCSCETLLLTESAMQKYPEKCEALISGFGQALLITDQLSEYLAETVNPQGVFAVCGMRKNHFYPQIGKKYIALDRIQDPANLGAVIRTAEALGIDGAVLGGCCDLYNPKVLRASMGGALRLPVFTCTDLTPHINELNSQGFKTYAAVPDASAQDIKNIDFNGSVLCVIGNEGNGVSQQVKEVCAGLLTINMLGRAESLNASVAAAIVMWEMLR</sequence>
<proteinExistence type="inferred from homology"/>
<dbReference type="Pfam" id="PF22435">
    <property type="entry name" value="MRM3-like_sub_bind"/>
    <property type="match status" value="1"/>
</dbReference>
<comment type="similarity">
    <text evidence="1">Belongs to the class IV-like SAM-binding methyltransferase superfamily. RNA methyltransferase TrmH family.</text>
</comment>
<dbReference type="Gene3D" id="3.40.1280.10">
    <property type="match status" value="1"/>
</dbReference>
<dbReference type="Proteomes" id="UP000824205">
    <property type="component" value="Unassembled WGS sequence"/>
</dbReference>
<dbReference type="GO" id="GO:0032259">
    <property type="term" value="P:methylation"/>
    <property type="evidence" value="ECO:0007669"/>
    <property type="project" value="UniProtKB-KW"/>
</dbReference>
<dbReference type="GO" id="GO:0005737">
    <property type="term" value="C:cytoplasm"/>
    <property type="evidence" value="ECO:0007669"/>
    <property type="project" value="UniProtKB-ARBA"/>
</dbReference>
<dbReference type="SUPFAM" id="SSF55315">
    <property type="entry name" value="L30e-like"/>
    <property type="match status" value="1"/>
</dbReference>
<dbReference type="InterPro" id="IPR029026">
    <property type="entry name" value="tRNA_m1G_MTases_N"/>
</dbReference>
<evidence type="ECO:0000313" key="6">
    <source>
        <dbReference type="Proteomes" id="UP000824205"/>
    </source>
</evidence>
<evidence type="ECO:0000259" key="4">
    <source>
        <dbReference type="SMART" id="SM00967"/>
    </source>
</evidence>
<gene>
    <name evidence="5" type="ORF">IAA48_00930</name>
</gene>
<feature type="domain" description="RNA 2-O ribose methyltransferase substrate binding" evidence="4">
    <location>
        <begin position="32"/>
        <end position="106"/>
    </location>
</feature>
<reference evidence="5" key="2">
    <citation type="submission" date="2021-04" db="EMBL/GenBank/DDBJ databases">
        <authorList>
            <person name="Gilroy R."/>
        </authorList>
    </citation>
    <scope>NUCLEOTIDE SEQUENCE</scope>
    <source>
        <strain evidence="5">421</strain>
    </source>
</reference>
<name>A0A9D1RCG0_9FIRM</name>
<dbReference type="PANTHER" id="PTHR43191">
    <property type="entry name" value="RRNA METHYLTRANSFERASE 3"/>
    <property type="match status" value="1"/>
</dbReference>
<dbReference type="InterPro" id="IPR029028">
    <property type="entry name" value="Alpha/beta_knot_MTases"/>
</dbReference>
<dbReference type="AlphaFoldDB" id="A0A9D1RCG0"/>
<dbReference type="PANTHER" id="PTHR43191:SF2">
    <property type="entry name" value="RRNA METHYLTRANSFERASE 3, MITOCHONDRIAL"/>
    <property type="match status" value="1"/>
</dbReference>